<reference evidence="2" key="1">
    <citation type="journal article" date="2019" name="Int. J. Syst. Evol. Microbiol.">
        <title>The Global Catalogue of Microorganisms (GCM) 10K type strain sequencing project: providing services to taxonomists for standard genome sequencing and annotation.</title>
        <authorList>
            <consortium name="The Broad Institute Genomics Platform"/>
            <consortium name="The Broad Institute Genome Sequencing Center for Infectious Disease"/>
            <person name="Wu L."/>
            <person name="Ma J."/>
        </authorList>
    </citation>
    <scope>NUCLEOTIDE SEQUENCE [LARGE SCALE GENOMIC DNA]</scope>
    <source>
        <strain evidence="2">JCM 31696</strain>
    </source>
</reference>
<gene>
    <name evidence="1" type="ORF">ACFQ07_20175</name>
</gene>
<dbReference type="InterPro" id="IPR045383">
    <property type="entry name" value="DUF6528"/>
</dbReference>
<evidence type="ECO:0000313" key="2">
    <source>
        <dbReference type="Proteomes" id="UP001597083"/>
    </source>
</evidence>
<proteinExistence type="predicted"/>
<dbReference type="Pfam" id="PF20138">
    <property type="entry name" value="DUF6528"/>
    <property type="match status" value="1"/>
</dbReference>
<organism evidence="1 2">
    <name type="scientific">Actinomadura adrarensis</name>
    <dbReference type="NCBI Taxonomy" id="1819600"/>
    <lineage>
        <taxon>Bacteria</taxon>
        <taxon>Bacillati</taxon>
        <taxon>Actinomycetota</taxon>
        <taxon>Actinomycetes</taxon>
        <taxon>Streptosporangiales</taxon>
        <taxon>Thermomonosporaceae</taxon>
        <taxon>Actinomadura</taxon>
    </lineage>
</organism>
<comment type="caution">
    <text evidence="1">The sequence shown here is derived from an EMBL/GenBank/DDBJ whole genome shotgun (WGS) entry which is preliminary data.</text>
</comment>
<accession>A0ABW3CKX1</accession>
<dbReference type="Proteomes" id="UP001597083">
    <property type="component" value="Unassembled WGS sequence"/>
</dbReference>
<name>A0ABW3CKX1_9ACTN</name>
<feature type="non-terminal residue" evidence="1">
    <location>
        <position position="1"/>
    </location>
</feature>
<protein>
    <submittedName>
        <fullName evidence="1">DUF6528 family protein</fullName>
    </submittedName>
</protein>
<evidence type="ECO:0000313" key="1">
    <source>
        <dbReference type="EMBL" id="MFD0854565.1"/>
    </source>
</evidence>
<dbReference type="EMBL" id="JBHTIR010003028">
    <property type="protein sequence ID" value="MFD0854565.1"/>
    <property type="molecule type" value="Genomic_DNA"/>
</dbReference>
<sequence>SLKVGGTDAAPTLTELTRTPLPTYGGHDLAPVYGDRDRLWITTNSAVYQYEKSTDTFSSTYRFAEDVDLPIVKAVGNHPATKQVLLTRPKAGCATTWCTDTAEFFGRGSMNATRTFTGAQFYKARWFVARYQ</sequence>
<keyword evidence="2" id="KW-1185">Reference proteome</keyword>